<dbReference type="Proteomes" id="UP000011750">
    <property type="component" value="Chromosome A10"/>
</dbReference>
<dbReference type="InParanoid" id="M4CEE4"/>
<dbReference type="EnsemblPlants" id="Bra002575.1">
    <property type="protein sequence ID" value="Bra002575.1-P"/>
    <property type="gene ID" value="Bra002575"/>
</dbReference>
<reference evidence="2 3" key="1">
    <citation type="journal article" date="2011" name="Nat. Genet.">
        <title>The genome of the mesopolyploid crop species Brassica rapa.</title>
        <authorList>
            <consortium name="Brassica rapa Genome Sequencing Project Consortium"/>
            <person name="Wang X."/>
            <person name="Wang H."/>
            <person name="Wang J."/>
            <person name="Sun R."/>
            <person name="Wu J."/>
            <person name="Liu S."/>
            <person name="Bai Y."/>
            <person name="Mun J.H."/>
            <person name="Bancroft I."/>
            <person name="Cheng F."/>
            <person name="Huang S."/>
            <person name="Li X."/>
            <person name="Hua W."/>
            <person name="Wang J."/>
            <person name="Wang X."/>
            <person name="Freeling M."/>
            <person name="Pires J.C."/>
            <person name="Paterson A.H."/>
            <person name="Chalhoub B."/>
            <person name="Wang B."/>
            <person name="Hayward A."/>
            <person name="Sharpe A.G."/>
            <person name="Park B.S."/>
            <person name="Weisshaar B."/>
            <person name="Liu B."/>
            <person name="Li B."/>
            <person name="Liu B."/>
            <person name="Tong C."/>
            <person name="Song C."/>
            <person name="Duran C."/>
            <person name="Peng C."/>
            <person name="Geng C."/>
            <person name="Koh C."/>
            <person name="Lin C."/>
            <person name="Edwards D."/>
            <person name="Mu D."/>
            <person name="Shen D."/>
            <person name="Soumpourou E."/>
            <person name="Li F."/>
            <person name="Fraser F."/>
            <person name="Conant G."/>
            <person name="Lassalle G."/>
            <person name="King G.J."/>
            <person name="Bonnema G."/>
            <person name="Tang H."/>
            <person name="Wang H."/>
            <person name="Belcram H."/>
            <person name="Zhou H."/>
            <person name="Hirakawa H."/>
            <person name="Abe H."/>
            <person name="Guo H."/>
            <person name="Wang H."/>
            <person name="Jin H."/>
            <person name="Parkin I.A."/>
            <person name="Batley J."/>
            <person name="Kim J.S."/>
            <person name="Just J."/>
            <person name="Li J."/>
            <person name="Xu J."/>
            <person name="Deng J."/>
            <person name="Kim J.A."/>
            <person name="Li J."/>
            <person name="Yu J."/>
            <person name="Meng J."/>
            <person name="Wang J."/>
            <person name="Min J."/>
            <person name="Poulain J."/>
            <person name="Wang J."/>
            <person name="Hatakeyama K."/>
            <person name="Wu K."/>
            <person name="Wang L."/>
            <person name="Fang L."/>
            <person name="Trick M."/>
            <person name="Links M.G."/>
            <person name="Zhao M."/>
            <person name="Jin M."/>
            <person name="Ramchiary N."/>
            <person name="Drou N."/>
            <person name="Berkman P.J."/>
            <person name="Cai Q."/>
            <person name="Huang Q."/>
            <person name="Li R."/>
            <person name="Tabata S."/>
            <person name="Cheng S."/>
            <person name="Zhang S."/>
            <person name="Zhang S."/>
            <person name="Huang S."/>
            <person name="Sato S."/>
            <person name="Sun S."/>
            <person name="Kwon S.J."/>
            <person name="Choi S.R."/>
            <person name="Lee T.H."/>
            <person name="Fan W."/>
            <person name="Zhao X."/>
            <person name="Tan X."/>
            <person name="Xu X."/>
            <person name="Wang Y."/>
            <person name="Qiu Y."/>
            <person name="Yin Y."/>
            <person name="Li Y."/>
            <person name="Du Y."/>
            <person name="Liao Y."/>
            <person name="Lim Y."/>
            <person name="Narusaka Y."/>
            <person name="Wang Y."/>
            <person name="Wang Z."/>
            <person name="Li Z."/>
            <person name="Wang Z."/>
            <person name="Xiong Z."/>
            <person name="Zhang Z."/>
        </authorList>
    </citation>
    <scope>NUCLEOTIDE SEQUENCE [LARGE SCALE GENOMIC DNA]</scope>
    <source>
        <strain evidence="2 3">cv. Chiifu-401-42</strain>
    </source>
</reference>
<name>M4CEE4_BRACM</name>
<proteinExistence type="predicted"/>
<reference evidence="2" key="3">
    <citation type="submission" date="2023-03" db="UniProtKB">
        <authorList>
            <consortium name="EnsemblPlants"/>
        </authorList>
    </citation>
    <scope>IDENTIFICATION</scope>
    <source>
        <strain evidence="2">cv. Chiifu-401-42</strain>
    </source>
</reference>
<evidence type="ECO:0000313" key="3">
    <source>
        <dbReference type="Proteomes" id="UP000011750"/>
    </source>
</evidence>
<reference evidence="2 3" key="2">
    <citation type="journal article" date="2018" name="Hortic Res">
        <title>Improved Brassica rapa reference genome by single-molecule sequencing and chromosome conformation capture technologies.</title>
        <authorList>
            <person name="Zhang L."/>
            <person name="Cai X."/>
            <person name="Wu J."/>
            <person name="Liu M."/>
            <person name="Grob S."/>
            <person name="Cheng F."/>
            <person name="Liang J."/>
            <person name="Cai C."/>
            <person name="Liu Z."/>
            <person name="Liu B."/>
            <person name="Wang F."/>
            <person name="Li S."/>
            <person name="Liu F."/>
            <person name="Li X."/>
            <person name="Cheng L."/>
            <person name="Yang W."/>
            <person name="Li M.H."/>
            <person name="Grossniklaus U."/>
            <person name="Zheng H."/>
            <person name="Wang X."/>
        </authorList>
    </citation>
    <scope>NUCLEOTIDE SEQUENCE [LARGE SCALE GENOMIC DNA]</scope>
    <source>
        <strain evidence="2 3">cv. Chiifu-401-42</strain>
    </source>
</reference>
<feature type="region of interest" description="Disordered" evidence="1">
    <location>
        <begin position="1"/>
        <end position="37"/>
    </location>
</feature>
<protein>
    <submittedName>
        <fullName evidence="2">Uncharacterized protein</fullName>
    </submittedName>
</protein>
<dbReference type="Gramene" id="Bra002575.1">
    <property type="protein sequence ID" value="Bra002575.1-P"/>
    <property type="gene ID" value="Bra002575"/>
</dbReference>
<dbReference type="HOGENOM" id="CLU_2725755_0_0_1"/>
<keyword evidence="3" id="KW-1185">Reference proteome</keyword>
<evidence type="ECO:0000313" key="2">
    <source>
        <dbReference type="EnsemblPlants" id="Bra002575.1-P"/>
    </source>
</evidence>
<sequence length="72" mass="7533">MMRGGAKCRQTTTEEDGMVSGAKSQRPHRGDDAPERVAFGLPSPVFFSGDMFPDVRASPPATVALSAPLAGL</sequence>
<accession>M4CEE4</accession>
<dbReference type="AlphaFoldDB" id="M4CEE4"/>
<evidence type="ECO:0000256" key="1">
    <source>
        <dbReference type="SAM" id="MobiDB-lite"/>
    </source>
</evidence>
<organism evidence="2 3">
    <name type="scientific">Brassica campestris</name>
    <name type="common">Field mustard</name>
    <dbReference type="NCBI Taxonomy" id="3711"/>
    <lineage>
        <taxon>Eukaryota</taxon>
        <taxon>Viridiplantae</taxon>
        <taxon>Streptophyta</taxon>
        <taxon>Embryophyta</taxon>
        <taxon>Tracheophyta</taxon>
        <taxon>Spermatophyta</taxon>
        <taxon>Magnoliopsida</taxon>
        <taxon>eudicotyledons</taxon>
        <taxon>Gunneridae</taxon>
        <taxon>Pentapetalae</taxon>
        <taxon>rosids</taxon>
        <taxon>malvids</taxon>
        <taxon>Brassicales</taxon>
        <taxon>Brassicaceae</taxon>
        <taxon>Brassiceae</taxon>
        <taxon>Brassica</taxon>
    </lineage>
</organism>